<dbReference type="EMBL" id="JBALHR010000003">
    <property type="protein sequence ID" value="MEH7827919.1"/>
    <property type="molecule type" value="Genomic_DNA"/>
</dbReference>
<accession>A0ABU8BV07</accession>
<proteinExistence type="predicted"/>
<comment type="caution">
    <text evidence="2">The sequence shown here is derived from an EMBL/GenBank/DDBJ whole genome shotgun (WGS) entry which is preliminary data.</text>
</comment>
<feature type="region of interest" description="Disordered" evidence="1">
    <location>
        <begin position="1"/>
        <end position="33"/>
    </location>
</feature>
<evidence type="ECO:0000313" key="2">
    <source>
        <dbReference type="EMBL" id="MEH7827919.1"/>
    </source>
</evidence>
<feature type="compositionally biased region" description="Basic and acidic residues" evidence="1">
    <location>
        <begin position="17"/>
        <end position="33"/>
    </location>
</feature>
<name>A0ABU8BV07_9RHOB</name>
<protein>
    <recommendedName>
        <fullName evidence="4">DUF3008 family protein</fullName>
    </recommendedName>
</protein>
<sequence>MDYSASKPGKPSKKAPKHLEHNERGTAKTPFDAKADKAALLARLKAAAEAKKQEG</sequence>
<evidence type="ECO:0000313" key="3">
    <source>
        <dbReference type="Proteomes" id="UP001431963"/>
    </source>
</evidence>
<dbReference type="RefSeq" id="WP_335421348.1">
    <property type="nucleotide sequence ID" value="NZ_JBALHR010000003.1"/>
</dbReference>
<keyword evidence="3" id="KW-1185">Reference proteome</keyword>
<gene>
    <name evidence="2" type="ORF">V6590_07150</name>
</gene>
<evidence type="ECO:0000256" key="1">
    <source>
        <dbReference type="SAM" id="MobiDB-lite"/>
    </source>
</evidence>
<organism evidence="2 3">
    <name type="scientific">Gemmobacter denitrificans</name>
    <dbReference type="NCBI Taxonomy" id="3123040"/>
    <lineage>
        <taxon>Bacteria</taxon>
        <taxon>Pseudomonadati</taxon>
        <taxon>Pseudomonadota</taxon>
        <taxon>Alphaproteobacteria</taxon>
        <taxon>Rhodobacterales</taxon>
        <taxon>Paracoccaceae</taxon>
        <taxon>Gemmobacter</taxon>
    </lineage>
</organism>
<evidence type="ECO:0008006" key="4">
    <source>
        <dbReference type="Google" id="ProtNLM"/>
    </source>
</evidence>
<reference evidence="2" key="1">
    <citation type="submission" date="2024-02" db="EMBL/GenBank/DDBJ databases">
        <title>Genome sequences of strain Gemmobacter sp. JM10B15.</title>
        <authorList>
            <person name="Zhang M."/>
        </authorList>
    </citation>
    <scope>NUCLEOTIDE SEQUENCE</scope>
    <source>
        <strain evidence="2">JM10B15</strain>
    </source>
</reference>
<dbReference type="Proteomes" id="UP001431963">
    <property type="component" value="Unassembled WGS sequence"/>
</dbReference>